<comment type="caution">
    <text evidence="2">The sequence shown here is derived from an EMBL/GenBank/DDBJ whole genome shotgun (WGS) entry which is preliminary data.</text>
</comment>
<dbReference type="Proteomes" id="UP000657918">
    <property type="component" value="Unassembled WGS sequence"/>
</dbReference>
<gene>
    <name evidence="2" type="ORF">SADUNF_Sadunf02G0029500</name>
</gene>
<evidence type="ECO:0000256" key="1">
    <source>
        <dbReference type="SAM" id="SignalP"/>
    </source>
</evidence>
<keyword evidence="1" id="KW-0732">Signal</keyword>
<evidence type="ECO:0000313" key="2">
    <source>
        <dbReference type="EMBL" id="KAF9686820.1"/>
    </source>
</evidence>
<dbReference type="AlphaFoldDB" id="A0A835TF55"/>
<organism evidence="2 3">
    <name type="scientific">Salix dunnii</name>
    <dbReference type="NCBI Taxonomy" id="1413687"/>
    <lineage>
        <taxon>Eukaryota</taxon>
        <taxon>Viridiplantae</taxon>
        <taxon>Streptophyta</taxon>
        <taxon>Embryophyta</taxon>
        <taxon>Tracheophyta</taxon>
        <taxon>Spermatophyta</taxon>
        <taxon>Magnoliopsida</taxon>
        <taxon>eudicotyledons</taxon>
        <taxon>Gunneridae</taxon>
        <taxon>Pentapetalae</taxon>
        <taxon>rosids</taxon>
        <taxon>fabids</taxon>
        <taxon>Malpighiales</taxon>
        <taxon>Salicaceae</taxon>
        <taxon>Saliceae</taxon>
        <taxon>Salix</taxon>
    </lineage>
</organism>
<dbReference type="EMBL" id="JADGMS010000002">
    <property type="protein sequence ID" value="KAF9686820.1"/>
    <property type="molecule type" value="Genomic_DNA"/>
</dbReference>
<reference evidence="2 3" key="1">
    <citation type="submission" date="2020-10" db="EMBL/GenBank/DDBJ databases">
        <title>Plant Genome Project.</title>
        <authorList>
            <person name="Zhang R.-G."/>
        </authorList>
    </citation>
    <scope>NUCLEOTIDE SEQUENCE [LARGE SCALE GENOMIC DNA]</scope>
    <source>
        <strain evidence="2">FAFU-HL-1</strain>
        <tissue evidence="2">Leaf</tissue>
    </source>
</reference>
<evidence type="ECO:0000313" key="3">
    <source>
        <dbReference type="Proteomes" id="UP000657918"/>
    </source>
</evidence>
<sequence length="73" mass="8053">MAKSSTFTVLSLLFFATLPSSLVIPHHNSFEQDSLFQVLYSINSAIPWRSAPHGIVCEYFAEDQPPPALNSSV</sequence>
<accession>A0A835TF55</accession>
<feature type="chain" id="PRO_5032824936" evidence="1">
    <location>
        <begin position="22"/>
        <end position="73"/>
    </location>
</feature>
<protein>
    <submittedName>
        <fullName evidence="2">Uncharacterized protein</fullName>
    </submittedName>
</protein>
<proteinExistence type="predicted"/>
<keyword evidence="3" id="KW-1185">Reference proteome</keyword>
<name>A0A835TF55_9ROSI</name>
<feature type="signal peptide" evidence="1">
    <location>
        <begin position="1"/>
        <end position="21"/>
    </location>
</feature>